<reference evidence="2 3" key="1">
    <citation type="submission" date="2015-03" db="EMBL/GenBank/DDBJ databases">
        <title>Genomics and transcriptomics of the oil-accumulating basidiomycete yeast T. oleaginosus allow insights into substrate utilization and the diverse evolutionary trajectories of mating systems in fungi.</title>
        <authorList>
            <consortium name="DOE Joint Genome Institute"/>
            <person name="Kourist R."/>
            <person name="Kracht O."/>
            <person name="Bracharz F."/>
            <person name="Lipzen A."/>
            <person name="Nolan M."/>
            <person name="Ohm R."/>
            <person name="Grigoriev I."/>
            <person name="Sun S."/>
            <person name="Heitman J."/>
            <person name="Bruck T."/>
            <person name="Nowrousian M."/>
        </authorList>
    </citation>
    <scope>NUCLEOTIDE SEQUENCE [LARGE SCALE GENOMIC DNA]</scope>
    <source>
        <strain evidence="2 3">IBC0246</strain>
    </source>
</reference>
<keyword evidence="3" id="KW-1185">Reference proteome</keyword>
<name>A0A0J0XSC1_9TREE</name>
<accession>A0A0J0XSC1</accession>
<feature type="region of interest" description="Disordered" evidence="1">
    <location>
        <begin position="76"/>
        <end position="115"/>
    </location>
</feature>
<dbReference type="OrthoDB" id="2562728at2759"/>
<feature type="compositionally biased region" description="Acidic residues" evidence="1">
    <location>
        <begin position="106"/>
        <end position="115"/>
    </location>
</feature>
<evidence type="ECO:0000313" key="3">
    <source>
        <dbReference type="Proteomes" id="UP000053611"/>
    </source>
</evidence>
<evidence type="ECO:0000256" key="1">
    <source>
        <dbReference type="SAM" id="MobiDB-lite"/>
    </source>
</evidence>
<dbReference type="RefSeq" id="XP_018280474.1">
    <property type="nucleotide sequence ID" value="XM_018426508.1"/>
</dbReference>
<proteinExistence type="predicted"/>
<dbReference type="AlphaFoldDB" id="A0A0J0XSC1"/>
<sequence>MPPKAANYLTPEHDAIILRAVTASVLASRRTIYTTPGLEAVANNGGSRINQRVQQMLKKMCAAYGLAGVVEEEVAAASGKKEGAGRQSNGKGTGKGKKRKIKDEVKDELEDEAGY</sequence>
<dbReference type="Proteomes" id="UP000053611">
    <property type="component" value="Unassembled WGS sequence"/>
</dbReference>
<dbReference type="EMBL" id="KQ087190">
    <property type="protein sequence ID" value="KLT43983.1"/>
    <property type="molecule type" value="Genomic_DNA"/>
</dbReference>
<protein>
    <submittedName>
        <fullName evidence="2">Uncharacterized protein</fullName>
    </submittedName>
</protein>
<gene>
    <name evidence="2" type="ORF">CC85DRAFT_326882</name>
</gene>
<dbReference type="GeneID" id="28987111"/>
<evidence type="ECO:0000313" key="2">
    <source>
        <dbReference type="EMBL" id="KLT43983.1"/>
    </source>
</evidence>
<organism evidence="2 3">
    <name type="scientific">Cutaneotrichosporon oleaginosum</name>
    <dbReference type="NCBI Taxonomy" id="879819"/>
    <lineage>
        <taxon>Eukaryota</taxon>
        <taxon>Fungi</taxon>
        <taxon>Dikarya</taxon>
        <taxon>Basidiomycota</taxon>
        <taxon>Agaricomycotina</taxon>
        <taxon>Tremellomycetes</taxon>
        <taxon>Trichosporonales</taxon>
        <taxon>Trichosporonaceae</taxon>
        <taxon>Cutaneotrichosporon</taxon>
    </lineage>
</organism>